<protein>
    <recommendedName>
        <fullName evidence="2">Tape measure protein N-terminal domain-containing protein</fullName>
    </recommendedName>
</protein>
<evidence type="ECO:0000313" key="4">
    <source>
        <dbReference type="Proteomes" id="UP000059074"/>
    </source>
</evidence>
<dbReference type="AlphaFoldDB" id="A0A109BP75"/>
<gene>
    <name evidence="3" type="ORF">APY04_0163</name>
</gene>
<evidence type="ECO:0000256" key="1">
    <source>
        <dbReference type="SAM" id="MobiDB-lite"/>
    </source>
</evidence>
<dbReference type="NCBIfam" id="TIGR02675">
    <property type="entry name" value="tape_meas_nterm"/>
    <property type="match status" value="1"/>
</dbReference>
<evidence type="ECO:0000313" key="3">
    <source>
        <dbReference type="EMBL" id="KWT72369.1"/>
    </source>
</evidence>
<reference evidence="3 4" key="1">
    <citation type="submission" date="2015-10" db="EMBL/GenBank/DDBJ databases">
        <title>Transcriptomic analysis of a linuron degrading triple-species bacterial consortium.</title>
        <authorList>
            <person name="Albers P."/>
        </authorList>
    </citation>
    <scope>NUCLEOTIDE SEQUENCE [LARGE SCALE GENOMIC DNA]</scope>
    <source>
        <strain evidence="3 4">WDL6</strain>
    </source>
</reference>
<evidence type="ECO:0000259" key="2">
    <source>
        <dbReference type="Pfam" id="PF20155"/>
    </source>
</evidence>
<comment type="caution">
    <text evidence="3">The sequence shown here is derived from an EMBL/GenBank/DDBJ whole genome shotgun (WGS) entry which is preliminary data.</text>
</comment>
<feature type="region of interest" description="Disordered" evidence="1">
    <location>
        <begin position="482"/>
        <end position="516"/>
    </location>
</feature>
<organism evidence="3 4">
    <name type="scientific">Hyphomicrobium sulfonivorans</name>
    <dbReference type="NCBI Taxonomy" id="121290"/>
    <lineage>
        <taxon>Bacteria</taxon>
        <taxon>Pseudomonadati</taxon>
        <taxon>Pseudomonadota</taxon>
        <taxon>Alphaproteobacteria</taxon>
        <taxon>Hyphomicrobiales</taxon>
        <taxon>Hyphomicrobiaceae</taxon>
        <taxon>Hyphomicrobium</taxon>
    </lineage>
</organism>
<proteinExistence type="predicted"/>
<dbReference type="OrthoDB" id="38641at2"/>
<dbReference type="InterPro" id="IPR013491">
    <property type="entry name" value="Tape_meas_N"/>
</dbReference>
<sequence length="556" mass="59459">MAGEFERLLIRLEADTAILRRELERADKQVAGFSDNVDRNLARSERRFSSFAAAGKRAIGALSAAYLAREVVSLADTYTNMANRLKFVTENAAQLEAVQKRLFEISQTTRVDLRDTTELYSRMAFALRDLGPSQNQVLKFTENLNKALTLSGAAGAEASGALIQLSQGLASGVLRGQELNSILEQTPYIASLIAKQLGVTTGELRSLGQQGKITGKAVFDAMINASQELDDKFKDTVPTVSQGMTSIGNSALNLVGRFNEATGSGQKFAEVLQKIAKGIDGIDFRKLERSQARGKPFGATGGVLGLAHMFGILPNPMEQGEWETSVTPNMDATTEAVEADAAGREARLKQLAEHWDNYNRSYRTALQDMLDLDTTPIGDKIDAITDAWQRGMISHRDYEKSMRKVKQQQSQIMDDLLTQTVSTGRAIFGENKKFAIAEAAISTYQGVSKALGAYPPPFNFAMAALVAAQGFAQVASIRSTNPGSGAGSTSISTGGATSAGSAGGGESSEGGSSPGSARAINVSLVGRMFDREQVRELIEGLNDAIADGARLYVNAA</sequence>
<dbReference type="Proteomes" id="UP000059074">
    <property type="component" value="Unassembled WGS sequence"/>
</dbReference>
<dbReference type="EMBL" id="LMTR01000012">
    <property type="protein sequence ID" value="KWT72369.1"/>
    <property type="molecule type" value="Genomic_DNA"/>
</dbReference>
<accession>A0A109BP75</accession>
<name>A0A109BP75_HYPSL</name>
<feature type="compositionally biased region" description="Low complexity" evidence="1">
    <location>
        <begin position="487"/>
        <end position="500"/>
    </location>
</feature>
<dbReference type="PATRIC" id="fig|121290.4.peg.1540"/>
<keyword evidence="4" id="KW-1185">Reference proteome</keyword>
<feature type="domain" description="Tape measure protein N-terminal" evidence="2">
    <location>
        <begin position="69"/>
        <end position="260"/>
    </location>
</feature>
<dbReference type="Pfam" id="PF20155">
    <property type="entry name" value="TMP_3"/>
    <property type="match status" value="1"/>
</dbReference>
<dbReference type="STRING" id="121290.APY04_0163"/>